<evidence type="ECO:0000256" key="2">
    <source>
        <dbReference type="ARBA" id="ARBA00023136"/>
    </source>
</evidence>
<feature type="region of interest" description="Disordered" evidence="5">
    <location>
        <begin position="156"/>
        <end position="187"/>
    </location>
</feature>
<keyword evidence="6" id="KW-1133">Transmembrane helix</keyword>
<evidence type="ECO:0000256" key="3">
    <source>
        <dbReference type="ARBA" id="ARBA00023237"/>
    </source>
</evidence>
<feature type="domain" description="OmpA-like" evidence="7">
    <location>
        <begin position="63"/>
        <end position="180"/>
    </location>
</feature>
<evidence type="ECO:0000256" key="6">
    <source>
        <dbReference type="SAM" id="Phobius"/>
    </source>
</evidence>
<organism evidence="8">
    <name type="scientific">Leptotrichia rugosa</name>
    <dbReference type="NCBI Taxonomy" id="3239302"/>
    <lineage>
        <taxon>Bacteria</taxon>
        <taxon>Fusobacteriati</taxon>
        <taxon>Fusobacteriota</taxon>
        <taxon>Fusobacteriia</taxon>
        <taxon>Fusobacteriales</taxon>
        <taxon>Leptotrichiaceae</taxon>
        <taxon>Leptotrichia</taxon>
    </lineage>
</organism>
<accession>A0AB39VKJ2</accession>
<keyword evidence="2 4" id="KW-0472">Membrane</keyword>
<feature type="compositionally biased region" description="Basic and acidic residues" evidence="5">
    <location>
        <begin position="163"/>
        <end position="173"/>
    </location>
</feature>
<dbReference type="PRINTS" id="PR01021">
    <property type="entry name" value="OMPADOMAIN"/>
</dbReference>
<dbReference type="GO" id="GO:0009279">
    <property type="term" value="C:cell outer membrane"/>
    <property type="evidence" value="ECO:0007669"/>
    <property type="project" value="UniProtKB-SubCell"/>
</dbReference>
<dbReference type="Gene3D" id="3.30.1330.60">
    <property type="entry name" value="OmpA-like domain"/>
    <property type="match status" value="1"/>
</dbReference>
<dbReference type="KEGG" id="lrug:AB8B22_04260"/>
<dbReference type="SUPFAM" id="SSF103088">
    <property type="entry name" value="OmpA-like"/>
    <property type="match status" value="1"/>
</dbReference>
<protein>
    <submittedName>
        <fullName evidence="8">OmpA family protein</fullName>
    </submittedName>
</protein>
<dbReference type="InterPro" id="IPR050330">
    <property type="entry name" value="Bact_OuterMem_StrucFunc"/>
</dbReference>
<evidence type="ECO:0000313" key="8">
    <source>
        <dbReference type="EMBL" id="XDU67634.1"/>
    </source>
</evidence>
<dbReference type="InterPro" id="IPR006664">
    <property type="entry name" value="OMP_bac"/>
</dbReference>
<dbReference type="InterPro" id="IPR036737">
    <property type="entry name" value="OmpA-like_sf"/>
</dbReference>
<evidence type="ECO:0000256" key="5">
    <source>
        <dbReference type="SAM" id="MobiDB-lite"/>
    </source>
</evidence>
<gene>
    <name evidence="8" type="ORF">AB8B22_04260</name>
</gene>
<keyword evidence="6" id="KW-0812">Transmembrane</keyword>
<evidence type="ECO:0000256" key="1">
    <source>
        <dbReference type="ARBA" id="ARBA00004442"/>
    </source>
</evidence>
<dbReference type="EMBL" id="CP165644">
    <property type="protein sequence ID" value="XDU67634.1"/>
    <property type="molecule type" value="Genomic_DNA"/>
</dbReference>
<comment type="subcellular location">
    <subcellularLocation>
        <location evidence="1">Cell outer membrane</location>
    </subcellularLocation>
</comment>
<name>A0AB39VKJ2_9FUSO</name>
<reference evidence="8" key="1">
    <citation type="submission" date="2024-07" db="EMBL/GenBank/DDBJ databases">
        <authorList>
            <person name="Li X.-J."/>
            <person name="Wang X."/>
        </authorList>
    </citation>
    <scope>NUCLEOTIDE SEQUENCE</scope>
    <source>
        <strain evidence="8">HSP-334</strain>
    </source>
</reference>
<dbReference type="PANTHER" id="PTHR30329">
    <property type="entry name" value="STATOR ELEMENT OF FLAGELLAR MOTOR COMPLEX"/>
    <property type="match status" value="1"/>
</dbReference>
<dbReference type="RefSeq" id="WP_094080611.1">
    <property type="nucleotide sequence ID" value="NZ_CP165644.1"/>
</dbReference>
<feature type="compositionally biased region" description="Polar residues" evidence="5">
    <location>
        <begin position="175"/>
        <end position="187"/>
    </location>
</feature>
<keyword evidence="3" id="KW-0998">Cell outer membrane</keyword>
<evidence type="ECO:0000256" key="4">
    <source>
        <dbReference type="PROSITE-ProRule" id="PRU00473"/>
    </source>
</evidence>
<evidence type="ECO:0000259" key="7">
    <source>
        <dbReference type="PROSITE" id="PS51123"/>
    </source>
</evidence>
<feature type="transmembrane region" description="Helical" evidence="6">
    <location>
        <begin position="12"/>
        <end position="31"/>
    </location>
</feature>
<dbReference type="CDD" id="cd07185">
    <property type="entry name" value="OmpA_C-like"/>
    <property type="match status" value="1"/>
</dbReference>
<dbReference type="Pfam" id="PF00691">
    <property type="entry name" value="OmpA"/>
    <property type="match status" value="1"/>
</dbReference>
<proteinExistence type="predicted"/>
<dbReference type="PANTHER" id="PTHR30329:SF21">
    <property type="entry name" value="LIPOPROTEIN YIAD-RELATED"/>
    <property type="match status" value="1"/>
</dbReference>
<sequence length="187" mass="21086">MVKPTTTTRTTIRSTIIAIFAILMISAPVMARRLTTTKMRENTIRINALELEEAKEQGIIDEGPKTITLDSNKLNFDFDKSVVKEKYYELLRNVKEYAEVNNLNLVIVGHTDSKGSDAYNMKLGMRRAVAVRDKLVEFGLNPARIIGVESMGEKQPIATNETEQGRAENRRIEIQFQNAAPVKNTTE</sequence>
<dbReference type="InterPro" id="IPR006665">
    <property type="entry name" value="OmpA-like"/>
</dbReference>
<dbReference type="PROSITE" id="PS51123">
    <property type="entry name" value="OMPA_2"/>
    <property type="match status" value="1"/>
</dbReference>
<dbReference type="AlphaFoldDB" id="A0AB39VKJ2"/>